<dbReference type="GO" id="GO:0034551">
    <property type="term" value="P:mitochondrial respiratory chain complex III assembly"/>
    <property type="evidence" value="ECO:0007669"/>
    <property type="project" value="TreeGrafter"/>
</dbReference>
<dbReference type="EMBL" id="LUGH01000010">
    <property type="protein sequence ID" value="OBZ91504.1"/>
    <property type="molecule type" value="Genomic_DNA"/>
</dbReference>
<dbReference type="GO" id="GO:0061671">
    <property type="term" value="C:Cbp3p-Cbp6 complex"/>
    <property type="evidence" value="ECO:0007669"/>
    <property type="project" value="InterPro"/>
</dbReference>
<organism evidence="2 3">
    <name type="scientific">Choanephora cucurbitarum</name>
    <dbReference type="NCBI Taxonomy" id="101091"/>
    <lineage>
        <taxon>Eukaryota</taxon>
        <taxon>Fungi</taxon>
        <taxon>Fungi incertae sedis</taxon>
        <taxon>Mucoromycota</taxon>
        <taxon>Mucoromycotina</taxon>
        <taxon>Mucoromycetes</taxon>
        <taxon>Mucorales</taxon>
        <taxon>Mucorineae</taxon>
        <taxon>Choanephoraceae</taxon>
        <taxon>Choanephoroideae</taxon>
        <taxon>Choanephora</taxon>
    </lineage>
</organism>
<proteinExistence type="predicted"/>
<dbReference type="PANTHER" id="PTHR28250:SF1">
    <property type="entry name" value="CYTOCHROME B PRE-MRNA-PROCESSING PROTEIN 6"/>
    <property type="match status" value="1"/>
</dbReference>
<dbReference type="GO" id="GO:0043022">
    <property type="term" value="F:ribosome binding"/>
    <property type="evidence" value="ECO:0007669"/>
    <property type="project" value="InterPro"/>
</dbReference>
<protein>
    <submittedName>
        <fullName evidence="2">Ubiquinol-cytochrome-c reductase complex assembly factor 2</fullName>
    </submittedName>
</protein>
<dbReference type="Pfam" id="PF20180">
    <property type="entry name" value="UQCC2_CBP6"/>
    <property type="match status" value="1"/>
</dbReference>
<accession>A0A1C7NVJ2</accession>
<sequence>MVAAEIQPLYRSFLKVVQRWPTDKVRPNRDLKQVLITRIEESFKKQEGLSIEKAERELKSLESLLENEFKEKYPLSERILSPASNPTYYSSLVSSIGNNKDQSKGLLSKLLG</sequence>
<dbReference type="InParanoid" id="A0A1C7NVJ2"/>
<dbReference type="InterPro" id="IPR037653">
    <property type="entry name" value="Cbp6"/>
</dbReference>
<keyword evidence="3" id="KW-1185">Reference proteome</keyword>
<evidence type="ECO:0000256" key="1">
    <source>
        <dbReference type="SAM" id="Coils"/>
    </source>
</evidence>
<gene>
    <name evidence="2" type="primary">Uqcc2</name>
    <name evidence="2" type="ORF">A0J61_00480</name>
</gene>
<comment type="caution">
    <text evidence="2">The sequence shown here is derived from an EMBL/GenBank/DDBJ whole genome shotgun (WGS) entry which is preliminary data.</text>
</comment>
<evidence type="ECO:0000313" key="2">
    <source>
        <dbReference type="EMBL" id="OBZ91504.1"/>
    </source>
</evidence>
<keyword evidence="1" id="KW-0175">Coiled coil</keyword>
<dbReference type="PANTHER" id="PTHR28250">
    <property type="entry name" value="CYTOCHROME B PRE-MRNA-PROCESSING PROTEIN 6"/>
    <property type="match status" value="1"/>
</dbReference>
<dbReference type="Proteomes" id="UP000093000">
    <property type="component" value="Unassembled WGS sequence"/>
</dbReference>
<feature type="coiled-coil region" evidence="1">
    <location>
        <begin position="44"/>
        <end position="71"/>
    </location>
</feature>
<dbReference type="OrthoDB" id="2107880at2759"/>
<name>A0A1C7NVJ2_9FUNG</name>
<reference evidence="2 3" key="1">
    <citation type="submission" date="2016-03" db="EMBL/GenBank/DDBJ databases">
        <title>Choanephora cucurbitarum.</title>
        <authorList>
            <person name="Min B."/>
            <person name="Park H."/>
            <person name="Park J.-H."/>
            <person name="Shin H.-D."/>
            <person name="Choi I.-G."/>
        </authorList>
    </citation>
    <scope>NUCLEOTIDE SEQUENCE [LARGE SCALE GENOMIC DNA]</scope>
    <source>
        <strain evidence="2 3">KUS-F28377</strain>
    </source>
</reference>
<dbReference type="AlphaFoldDB" id="A0A1C7NVJ2"/>
<evidence type="ECO:0000313" key="3">
    <source>
        <dbReference type="Proteomes" id="UP000093000"/>
    </source>
</evidence>